<feature type="transmembrane region" description="Helical" evidence="1">
    <location>
        <begin position="75"/>
        <end position="97"/>
    </location>
</feature>
<feature type="domain" description="Zinc-ribbon" evidence="2">
    <location>
        <begin position="3"/>
        <end position="23"/>
    </location>
</feature>
<dbReference type="AlphaFoldDB" id="A0A9D1HVE8"/>
<name>A0A9D1HVE8_9ACTN</name>
<proteinExistence type="predicted"/>
<dbReference type="EMBL" id="DVMQ01000003">
    <property type="protein sequence ID" value="HIU23461.1"/>
    <property type="molecule type" value="Genomic_DNA"/>
</dbReference>
<keyword evidence="1" id="KW-0472">Membrane</keyword>
<sequence>MLCQNCGREIEDNSVFCPFCGTKCESTGSDGQTRQLNTLVLPNQHPQDDTDELNNHIDQQEIAAIDSRSSRRIRVFIILSACVALAALIAIVVMLVFPAENGADKARRRWGNMPANISLSDGIALSVDDYDYVAVDGDGYAKTSEYTSSAKICRVSQSTGEQEVIYELPVDDDASQIRITSLNEYDGRIYFLEHHEYVSDSKSSVPQSVNASLHCINSDGTDDKTLVSWNNANGTEGSDALPETVYLYGDTLYIQMHVSDSFDEVRAYSLDGEDQGVVFSFEIPDTSIDPQASSYALSDDASRFAVLYPKEDGIELLVQKRGEDKSTSIYASNAEIPYGYNNLSMLDNKAYFVEFLEGKASLVAVDLESGEKQSLYSEPYEEGSDFFVLASLTSDTAYLRRVTSEEDQNISYIAVPLSGDEVKETEISVGNADSDEPLGASHLINAGDRLISMSESESGAAEIITLSPDLETTAEEPTYLSEGSTDDQATTDTWSDWGNAPANISIGNGFAVADGSYDYFVRTESENMPNTMSVCRVQQDSPSQMETLFQVASSESGEKRLFGLNIWDGRLYFVSVAYGEYIYGPADYEIHSMALDGTDDRILATYSNKTGTGAQVEALYLYKGELLVLLSSFDSNNNNYDYVVEARALDGARKGTLFSLSTSDDADIALSDDAEYLVAVYDVDSHDRCQVVAVDRNGQETQLYESGQDSFYGAGGMGVVGQHVYLVESNRNTDERTLLSVDIATGDVATLYTDNRGESATLKLIGLSQNDTYLELSDYSVDAKKPSWCRISLSDGTCEELSLPWSEYPYYTVLIDAGDHVIGVRSGDDSYDGVAVYAVRPDGSGSTDYVAAPAL</sequence>
<organism evidence="3 4">
    <name type="scientific">Candidatus Coprovicinus avistercoris</name>
    <dbReference type="NCBI Taxonomy" id="2840754"/>
    <lineage>
        <taxon>Bacteria</taxon>
        <taxon>Bacillati</taxon>
        <taxon>Actinomycetota</taxon>
        <taxon>Coriobacteriia</taxon>
        <taxon>Coriobacteriales</taxon>
        <taxon>Coriobacteriaceae</taxon>
        <taxon>Coriobacteriaceae incertae sedis</taxon>
        <taxon>Candidatus Coprovicinus</taxon>
    </lineage>
</organism>
<dbReference type="InterPro" id="IPR026870">
    <property type="entry name" value="Zinc_ribbon_dom"/>
</dbReference>
<dbReference type="Proteomes" id="UP000824078">
    <property type="component" value="Unassembled WGS sequence"/>
</dbReference>
<evidence type="ECO:0000256" key="1">
    <source>
        <dbReference type="SAM" id="Phobius"/>
    </source>
</evidence>
<keyword evidence="1" id="KW-1133">Transmembrane helix</keyword>
<evidence type="ECO:0000313" key="3">
    <source>
        <dbReference type="EMBL" id="HIU23461.1"/>
    </source>
</evidence>
<accession>A0A9D1HVE8</accession>
<gene>
    <name evidence="3" type="ORF">IAD17_00845</name>
</gene>
<dbReference type="PROSITE" id="PS50007">
    <property type="entry name" value="PIPLC_X_DOMAIN"/>
    <property type="match status" value="1"/>
</dbReference>
<dbReference type="SUPFAM" id="SSF82171">
    <property type="entry name" value="DPP6 N-terminal domain-like"/>
    <property type="match status" value="2"/>
</dbReference>
<comment type="caution">
    <text evidence="3">The sequence shown here is derived from an EMBL/GenBank/DDBJ whole genome shotgun (WGS) entry which is preliminary data.</text>
</comment>
<keyword evidence="1" id="KW-0812">Transmembrane</keyword>
<evidence type="ECO:0000259" key="2">
    <source>
        <dbReference type="Pfam" id="PF13240"/>
    </source>
</evidence>
<protein>
    <submittedName>
        <fullName evidence="3">Zinc ribbon domain-containing protein</fullName>
    </submittedName>
</protein>
<reference evidence="3" key="2">
    <citation type="journal article" date="2021" name="PeerJ">
        <title>Extensive microbial diversity within the chicken gut microbiome revealed by metagenomics and culture.</title>
        <authorList>
            <person name="Gilroy R."/>
            <person name="Ravi A."/>
            <person name="Getino M."/>
            <person name="Pursley I."/>
            <person name="Horton D.L."/>
            <person name="Alikhan N.F."/>
            <person name="Baker D."/>
            <person name="Gharbi K."/>
            <person name="Hall N."/>
            <person name="Watson M."/>
            <person name="Adriaenssens E.M."/>
            <person name="Foster-Nyarko E."/>
            <person name="Jarju S."/>
            <person name="Secka A."/>
            <person name="Antonio M."/>
            <person name="Oren A."/>
            <person name="Chaudhuri R.R."/>
            <person name="La Ragione R."/>
            <person name="Hildebrand F."/>
            <person name="Pallen M.J."/>
        </authorList>
    </citation>
    <scope>NUCLEOTIDE SEQUENCE</scope>
    <source>
        <strain evidence="3">ChiHjej12B11-29160</strain>
    </source>
</reference>
<evidence type="ECO:0000313" key="4">
    <source>
        <dbReference type="Proteomes" id="UP000824078"/>
    </source>
</evidence>
<dbReference type="Pfam" id="PF13240">
    <property type="entry name" value="Zn_Ribbon_1"/>
    <property type="match status" value="1"/>
</dbReference>
<reference evidence="3" key="1">
    <citation type="submission" date="2020-10" db="EMBL/GenBank/DDBJ databases">
        <authorList>
            <person name="Gilroy R."/>
        </authorList>
    </citation>
    <scope>NUCLEOTIDE SEQUENCE</scope>
    <source>
        <strain evidence="3">ChiHjej12B11-29160</strain>
    </source>
</reference>